<dbReference type="InterPro" id="IPR011777">
    <property type="entry name" value="Geranylgeranyl_Rdtase_fam"/>
</dbReference>
<evidence type="ECO:0000259" key="1">
    <source>
        <dbReference type="Pfam" id="PF01494"/>
    </source>
</evidence>
<proteinExistence type="predicted"/>
<dbReference type="PRINTS" id="PR00420">
    <property type="entry name" value="RNGMNOXGNASE"/>
</dbReference>
<dbReference type="InterPro" id="IPR050407">
    <property type="entry name" value="Geranylgeranyl_reductase"/>
</dbReference>
<dbReference type="EMBL" id="PXYT01000011">
    <property type="protein sequence ID" value="PSR30368.1"/>
    <property type="molecule type" value="Genomic_DNA"/>
</dbReference>
<dbReference type="InterPro" id="IPR036188">
    <property type="entry name" value="FAD/NAD-bd_sf"/>
</dbReference>
<gene>
    <name evidence="2" type="ORF">C7B43_06545</name>
</gene>
<organism evidence="2 3">
    <name type="scientific">Sulfobacillus benefaciens</name>
    <dbReference type="NCBI Taxonomy" id="453960"/>
    <lineage>
        <taxon>Bacteria</taxon>
        <taxon>Bacillati</taxon>
        <taxon>Bacillota</taxon>
        <taxon>Clostridia</taxon>
        <taxon>Eubacteriales</taxon>
        <taxon>Clostridiales Family XVII. Incertae Sedis</taxon>
        <taxon>Sulfobacillus</taxon>
    </lineage>
</organism>
<dbReference type="InterPro" id="IPR002938">
    <property type="entry name" value="FAD-bd"/>
</dbReference>
<protein>
    <submittedName>
        <fullName evidence="2">Geranylgeranyl reductase</fullName>
    </submittedName>
</protein>
<dbReference type="GO" id="GO:0016628">
    <property type="term" value="F:oxidoreductase activity, acting on the CH-CH group of donors, NAD or NADP as acceptor"/>
    <property type="evidence" value="ECO:0007669"/>
    <property type="project" value="InterPro"/>
</dbReference>
<evidence type="ECO:0000313" key="2">
    <source>
        <dbReference type="EMBL" id="PSR30368.1"/>
    </source>
</evidence>
<dbReference type="Gene3D" id="3.50.50.60">
    <property type="entry name" value="FAD/NAD(P)-binding domain"/>
    <property type="match status" value="1"/>
</dbReference>
<reference evidence="2 3" key="1">
    <citation type="journal article" date="2014" name="BMC Genomics">
        <title>Comparison of environmental and isolate Sulfobacillus genomes reveals diverse carbon, sulfur, nitrogen, and hydrogen metabolisms.</title>
        <authorList>
            <person name="Justice N.B."/>
            <person name="Norman A."/>
            <person name="Brown C.T."/>
            <person name="Singh A."/>
            <person name="Thomas B.C."/>
            <person name="Banfield J.F."/>
        </authorList>
    </citation>
    <scope>NUCLEOTIDE SEQUENCE [LARGE SCALE GENOMIC DNA]</scope>
    <source>
        <strain evidence="2">AMDSBA1</strain>
    </source>
</reference>
<dbReference type="PANTHER" id="PTHR42685:SF22">
    <property type="entry name" value="CONDITIONED MEDIUM FACTOR RECEPTOR 1"/>
    <property type="match status" value="1"/>
</dbReference>
<name>A0A2T2X7D7_9FIRM</name>
<comment type="caution">
    <text evidence="2">The sequence shown here is derived from an EMBL/GenBank/DDBJ whole genome shotgun (WGS) entry which is preliminary data.</text>
</comment>
<dbReference type="AlphaFoldDB" id="A0A2T2X7D7"/>
<dbReference type="Pfam" id="PF01494">
    <property type="entry name" value="FAD_binding_3"/>
    <property type="match status" value="1"/>
</dbReference>
<feature type="domain" description="FAD-binding" evidence="1">
    <location>
        <begin position="3"/>
        <end position="162"/>
    </location>
</feature>
<dbReference type="SUPFAM" id="SSF51905">
    <property type="entry name" value="FAD/NAD(P)-binding domain"/>
    <property type="match status" value="1"/>
</dbReference>
<dbReference type="GO" id="GO:0071949">
    <property type="term" value="F:FAD binding"/>
    <property type="evidence" value="ECO:0007669"/>
    <property type="project" value="InterPro"/>
</dbReference>
<dbReference type="NCBIfam" id="TIGR02032">
    <property type="entry name" value="GG-red-SF"/>
    <property type="match status" value="1"/>
</dbReference>
<accession>A0A2T2X7D7</accession>
<dbReference type="PANTHER" id="PTHR42685">
    <property type="entry name" value="GERANYLGERANYL DIPHOSPHATE REDUCTASE"/>
    <property type="match status" value="1"/>
</dbReference>
<dbReference type="Proteomes" id="UP000242699">
    <property type="component" value="Unassembled WGS sequence"/>
</dbReference>
<sequence length="375" mass="41287">MDDVIIIGAGPAGSTAARLLSQRGKHVRVLEKSAFPRKKPCGGAITSRALPLLPQSFQNHVLSAPVFWTFRGRKGARTIPTSRPFCYTVDRTNFDAWLAVEAERSGAKIVFGTTVTAFAFDGEEYLVKTSQGYYRSRYLIGADGAKGISAKYFGLSRAHNGAALETEIPLALAKDDMNRVEIDVSRYPWGYAWVIPHGSTANIGIGSFKAGKLPSLKHLLQDYMKRAVPGLGTAPILAHPLPYRTHFSPLAIHHGLLIGDAAGLMDGFSAEGIYSALYSAHVAAEVINAACENKTSTDPYNTLIRERLWSQLKPALKMSRLFYPLAGFWADWFLKHTQLLEEYLALTQGDSTYDRLLAKTQNTLLSQLHFRSLAR</sequence>
<evidence type="ECO:0000313" key="3">
    <source>
        <dbReference type="Proteomes" id="UP000242699"/>
    </source>
</evidence>